<organism evidence="3 4">
    <name type="scientific">Handelsmanbacteria sp. (strain RIFCSPLOWO2_12_FULL_64_10)</name>
    <dbReference type="NCBI Taxonomy" id="1817868"/>
    <lineage>
        <taxon>Bacteria</taxon>
        <taxon>Candidatus Handelsmaniibacteriota</taxon>
    </lineage>
</organism>
<comment type="caution">
    <text evidence="3">The sequence shown here is derived from an EMBL/GenBank/DDBJ whole genome shotgun (WGS) entry which is preliminary data.</text>
</comment>
<name>A0A1F6CR99_HANXR</name>
<evidence type="ECO:0000313" key="3">
    <source>
        <dbReference type="EMBL" id="OGG51708.1"/>
    </source>
</evidence>
<evidence type="ECO:0000313" key="4">
    <source>
        <dbReference type="Proteomes" id="UP000178606"/>
    </source>
</evidence>
<dbReference type="EMBL" id="MFKF01000173">
    <property type="protein sequence ID" value="OGG51708.1"/>
    <property type="molecule type" value="Genomic_DNA"/>
</dbReference>
<dbReference type="Proteomes" id="UP000178606">
    <property type="component" value="Unassembled WGS sequence"/>
</dbReference>
<gene>
    <name evidence="3" type="ORF">A3F84_23450</name>
</gene>
<dbReference type="Pfam" id="PF09990">
    <property type="entry name" value="DUF2231"/>
    <property type="match status" value="1"/>
</dbReference>
<accession>A0A1F6CR99</accession>
<keyword evidence="1" id="KW-0812">Transmembrane</keyword>
<reference evidence="3 4" key="1">
    <citation type="journal article" date="2016" name="Nat. Commun.">
        <title>Thousands of microbial genomes shed light on interconnected biogeochemical processes in an aquifer system.</title>
        <authorList>
            <person name="Anantharaman K."/>
            <person name="Brown C.T."/>
            <person name="Hug L.A."/>
            <person name="Sharon I."/>
            <person name="Castelle C.J."/>
            <person name="Probst A.J."/>
            <person name="Thomas B.C."/>
            <person name="Singh A."/>
            <person name="Wilkins M.J."/>
            <person name="Karaoz U."/>
            <person name="Brodie E.L."/>
            <person name="Williams K.H."/>
            <person name="Hubbard S.S."/>
            <person name="Banfield J.F."/>
        </authorList>
    </citation>
    <scope>NUCLEOTIDE SEQUENCE [LARGE SCALE GENOMIC DNA]</scope>
    <source>
        <strain evidence="4">RIFCSPLOWO2_12_FULL_64_10</strain>
    </source>
</reference>
<dbReference type="AlphaFoldDB" id="A0A1F6CR99"/>
<dbReference type="InterPro" id="IPR019251">
    <property type="entry name" value="DUF2231_TM"/>
</dbReference>
<evidence type="ECO:0000259" key="2">
    <source>
        <dbReference type="Pfam" id="PF09990"/>
    </source>
</evidence>
<feature type="transmembrane region" description="Helical" evidence="1">
    <location>
        <begin position="78"/>
        <end position="96"/>
    </location>
</feature>
<feature type="domain" description="DUF2231" evidence="2">
    <location>
        <begin position="2"/>
        <end position="140"/>
    </location>
</feature>
<proteinExistence type="predicted"/>
<protein>
    <recommendedName>
        <fullName evidence="2">DUF2231 domain-containing protein</fullName>
    </recommendedName>
</protein>
<feature type="transmembrane region" description="Helical" evidence="1">
    <location>
        <begin position="36"/>
        <end position="58"/>
    </location>
</feature>
<keyword evidence="1" id="KW-0472">Membrane</keyword>
<feature type="transmembrane region" description="Helical" evidence="1">
    <location>
        <begin position="6"/>
        <end position="29"/>
    </location>
</feature>
<feature type="transmembrane region" description="Helical" evidence="1">
    <location>
        <begin position="108"/>
        <end position="126"/>
    </location>
</feature>
<sequence>MNIHPLIVHFPIALLLTSVLADLLALLRLRTVFKDVALFLLILGVIGAVAAGVSGERAAEAVAHLPDLREAVEQHEDFATGTIWLFIALLLSRLYMVIKGRFVSIFRAAYFIVSLAAGGLLMATAYSGGNLVYERGAGVKPVMNQAFPAER</sequence>
<keyword evidence="1" id="KW-1133">Transmembrane helix</keyword>
<evidence type="ECO:0000256" key="1">
    <source>
        <dbReference type="SAM" id="Phobius"/>
    </source>
</evidence>